<dbReference type="SUPFAM" id="SSF57362">
    <property type="entry name" value="BPTI-like"/>
    <property type="match status" value="1"/>
</dbReference>
<dbReference type="KEGG" id="dya:Dyak_GE28808"/>
<dbReference type="AlphaFoldDB" id="A0A0R1DRL9"/>
<accession>A0A0R1DRL9</accession>
<dbReference type="EMBL" id="CM000157">
    <property type="protein sequence ID" value="KRJ97222.1"/>
    <property type="molecule type" value="Genomic_DNA"/>
</dbReference>
<dbReference type="GO" id="GO:0004867">
    <property type="term" value="F:serine-type endopeptidase inhibitor activity"/>
    <property type="evidence" value="ECO:0007669"/>
    <property type="project" value="InterPro"/>
</dbReference>
<evidence type="ECO:0000256" key="1">
    <source>
        <dbReference type="SAM" id="SignalP"/>
    </source>
</evidence>
<dbReference type="PROSITE" id="PS50279">
    <property type="entry name" value="BPTI_KUNITZ_2"/>
    <property type="match status" value="1"/>
</dbReference>
<feature type="domain" description="BPTI/Kunitz inhibitor" evidence="2">
    <location>
        <begin position="25"/>
        <end position="80"/>
    </location>
</feature>
<dbReference type="Pfam" id="PF00014">
    <property type="entry name" value="Kunitz_BPTI"/>
    <property type="match status" value="1"/>
</dbReference>
<feature type="chain" id="PRO_5006402774" description="BPTI/Kunitz inhibitor domain-containing protein" evidence="1">
    <location>
        <begin position="20"/>
        <end position="82"/>
    </location>
</feature>
<dbReference type="InterPro" id="IPR036880">
    <property type="entry name" value="Kunitz_BPTI_sf"/>
</dbReference>
<keyword evidence="4" id="KW-1185">Reference proteome</keyword>
<dbReference type="OrthoDB" id="4473401at2759"/>
<feature type="signal peptide" evidence="1">
    <location>
        <begin position="1"/>
        <end position="19"/>
    </location>
</feature>
<evidence type="ECO:0000313" key="3">
    <source>
        <dbReference type="EMBL" id="KRJ97222.1"/>
    </source>
</evidence>
<organism evidence="3 4">
    <name type="scientific">Drosophila yakuba</name>
    <name type="common">Fruit fly</name>
    <dbReference type="NCBI Taxonomy" id="7245"/>
    <lineage>
        <taxon>Eukaryota</taxon>
        <taxon>Metazoa</taxon>
        <taxon>Ecdysozoa</taxon>
        <taxon>Arthropoda</taxon>
        <taxon>Hexapoda</taxon>
        <taxon>Insecta</taxon>
        <taxon>Pterygota</taxon>
        <taxon>Neoptera</taxon>
        <taxon>Endopterygota</taxon>
        <taxon>Diptera</taxon>
        <taxon>Brachycera</taxon>
        <taxon>Muscomorpha</taxon>
        <taxon>Ephydroidea</taxon>
        <taxon>Drosophilidae</taxon>
        <taxon>Drosophila</taxon>
        <taxon>Sophophora</taxon>
    </lineage>
</organism>
<evidence type="ECO:0000259" key="2">
    <source>
        <dbReference type="PROSITE" id="PS50279"/>
    </source>
</evidence>
<proteinExistence type="predicted"/>
<name>A0A0R1DRL9_DROYA</name>
<dbReference type="Gene3D" id="4.10.410.10">
    <property type="entry name" value="Pancreatic trypsin inhibitor Kunitz domain"/>
    <property type="match status" value="1"/>
</dbReference>
<keyword evidence="1" id="KW-0732">Signal</keyword>
<dbReference type="Proteomes" id="UP000002282">
    <property type="component" value="Chromosome 2L"/>
</dbReference>
<gene>
    <name evidence="3" type="primary">Dyak\GE28808</name>
    <name evidence="3" type="synonym">GE28808</name>
    <name evidence="3" type="ORF">Dyak_GE28808</name>
</gene>
<evidence type="ECO:0000313" key="4">
    <source>
        <dbReference type="Proteomes" id="UP000002282"/>
    </source>
</evidence>
<dbReference type="SMART" id="SM00131">
    <property type="entry name" value="KU"/>
    <property type="match status" value="1"/>
</dbReference>
<dbReference type="InterPro" id="IPR002223">
    <property type="entry name" value="Kunitz_BPTI"/>
</dbReference>
<reference evidence="3 4" key="2">
    <citation type="journal article" date="2007" name="PLoS Biol.">
        <title>Principles of genome evolution in the Drosophila melanogaster species group.</title>
        <authorList>
            <person name="Ranz J.M."/>
            <person name="Maurin D."/>
            <person name="Chan Y.S."/>
            <person name="von Grotthuss M."/>
            <person name="Hillier L.W."/>
            <person name="Roote J."/>
            <person name="Ashburner M."/>
            <person name="Bergman C.M."/>
        </authorList>
    </citation>
    <scope>NUCLEOTIDE SEQUENCE [LARGE SCALE GENOMIC DNA]</scope>
    <source>
        <strain evidence="4">Tai18E2 / Tucson 14021-0261.01</strain>
    </source>
</reference>
<reference evidence="3 4" key="1">
    <citation type="journal article" date="2007" name="Nature">
        <title>Evolution of genes and genomes on the Drosophila phylogeny.</title>
        <authorList>
            <consortium name="Drosophila 12 Genomes Consortium"/>
            <person name="Clark A.G."/>
            <person name="Eisen M.B."/>
            <person name="Smith D.R."/>
            <person name="Bergman C.M."/>
            <person name="Oliver B."/>
            <person name="Markow T.A."/>
            <person name="Kaufman T.C."/>
            <person name="Kellis M."/>
            <person name="Gelbart W."/>
            <person name="Iyer V.N."/>
            <person name="Pollard D.A."/>
            <person name="Sackton T.B."/>
            <person name="Larracuente A.M."/>
            <person name="Singh N.D."/>
            <person name="Abad J.P."/>
            <person name="Abt D.N."/>
            <person name="Adryan B."/>
            <person name="Aguade M."/>
            <person name="Akashi H."/>
            <person name="Anderson W.W."/>
            <person name="Aquadro C.F."/>
            <person name="Ardell D.H."/>
            <person name="Arguello R."/>
            <person name="Artieri C.G."/>
            <person name="Barbash D.A."/>
            <person name="Barker D."/>
            <person name="Barsanti P."/>
            <person name="Batterham P."/>
            <person name="Batzoglou S."/>
            <person name="Begun D."/>
            <person name="Bhutkar A."/>
            <person name="Blanco E."/>
            <person name="Bosak S.A."/>
            <person name="Bradley R.K."/>
            <person name="Brand A.D."/>
            <person name="Brent M.R."/>
            <person name="Brooks A.N."/>
            <person name="Brown R.H."/>
            <person name="Butlin R.K."/>
            <person name="Caggese C."/>
            <person name="Calvi B.R."/>
            <person name="Bernardo de Carvalho A."/>
            <person name="Caspi A."/>
            <person name="Castrezana S."/>
            <person name="Celniker S.E."/>
            <person name="Chang J.L."/>
            <person name="Chapple C."/>
            <person name="Chatterji S."/>
            <person name="Chinwalla A."/>
            <person name="Civetta A."/>
            <person name="Clifton S.W."/>
            <person name="Comeron J.M."/>
            <person name="Costello J.C."/>
            <person name="Coyne J.A."/>
            <person name="Daub J."/>
            <person name="David R.G."/>
            <person name="Delcher A.L."/>
            <person name="Delehaunty K."/>
            <person name="Do C.B."/>
            <person name="Ebling H."/>
            <person name="Edwards K."/>
            <person name="Eickbush T."/>
            <person name="Evans J.D."/>
            <person name="Filipski A."/>
            <person name="Findeiss S."/>
            <person name="Freyhult E."/>
            <person name="Fulton L."/>
            <person name="Fulton R."/>
            <person name="Garcia A.C."/>
            <person name="Gardiner A."/>
            <person name="Garfield D.A."/>
            <person name="Garvin B.E."/>
            <person name="Gibson G."/>
            <person name="Gilbert D."/>
            <person name="Gnerre S."/>
            <person name="Godfrey J."/>
            <person name="Good R."/>
            <person name="Gotea V."/>
            <person name="Gravely B."/>
            <person name="Greenberg A.J."/>
            <person name="Griffiths-Jones S."/>
            <person name="Gross S."/>
            <person name="Guigo R."/>
            <person name="Gustafson E.A."/>
            <person name="Haerty W."/>
            <person name="Hahn M.W."/>
            <person name="Halligan D.L."/>
            <person name="Halpern A.L."/>
            <person name="Halter G.M."/>
            <person name="Han M.V."/>
            <person name="Heger A."/>
            <person name="Hillier L."/>
            <person name="Hinrichs A.S."/>
            <person name="Holmes I."/>
            <person name="Hoskins R.A."/>
            <person name="Hubisz M.J."/>
            <person name="Hultmark D."/>
            <person name="Huntley M.A."/>
            <person name="Jaffe D.B."/>
            <person name="Jagadeeshan S."/>
            <person name="Jeck W.R."/>
            <person name="Johnson J."/>
            <person name="Jones C.D."/>
            <person name="Jordan W.C."/>
            <person name="Karpen G.H."/>
            <person name="Kataoka E."/>
            <person name="Keightley P.D."/>
            <person name="Kheradpour P."/>
            <person name="Kirkness E.F."/>
            <person name="Koerich L.B."/>
            <person name="Kristiansen K."/>
            <person name="Kudrna D."/>
            <person name="Kulathinal R.J."/>
            <person name="Kumar S."/>
            <person name="Kwok R."/>
            <person name="Lander E."/>
            <person name="Langley C.H."/>
            <person name="Lapoint R."/>
            <person name="Lazzaro B.P."/>
            <person name="Lee S.J."/>
            <person name="Levesque L."/>
            <person name="Li R."/>
            <person name="Lin C.F."/>
            <person name="Lin M.F."/>
            <person name="Lindblad-Toh K."/>
            <person name="Llopart A."/>
            <person name="Long M."/>
            <person name="Low L."/>
            <person name="Lozovsky E."/>
            <person name="Lu J."/>
            <person name="Luo M."/>
            <person name="Machado C.A."/>
            <person name="Makalowski W."/>
            <person name="Marzo M."/>
            <person name="Matsuda M."/>
            <person name="Matzkin L."/>
            <person name="McAllister B."/>
            <person name="McBride C.S."/>
            <person name="McKernan B."/>
            <person name="McKernan K."/>
            <person name="Mendez-Lago M."/>
            <person name="Minx P."/>
            <person name="Mollenhauer M.U."/>
            <person name="Montooth K."/>
            <person name="Mount S.M."/>
            <person name="Mu X."/>
            <person name="Myers E."/>
            <person name="Negre B."/>
            <person name="Newfeld S."/>
            <person name="Nielsen R."/>
            <person name="Noor M.A."/>
            <person name="O'Grady P."/>
            <person name="Pachter L."/>
            <person name="Papaceit M."/>
            <person name="Parisi M.J."/>
            <person name="Parisi M."/>
            <person name="Parts L."/>
            <person name="Pedersen J.S."/>
            <person name="Pesole G."/>
            <person name="Phillippy A.M."/>
            <person name="Ponting C.P."/>
            <person name="Pop M."/>
            <person name="Porcelli D."/>
            <person name="Powell J.R."/>
            <person name="Prohaska S."/>
            <person name="Pruitt K."/>
            <person name="Puig M."/>
            <person name="Quesneville H."/>
            <person name="Ram K.R."/>
            <person name="Rand D."/>
            <person name="Rasmussen M.D."/>
            <person name="Reed L.K."/>
            <person name="Reenan R."/>
            <person name="Reily A."/>
            <person name="Remington K.A."/>
            <person name="Rieger T.T."/>
            <person name="Ritchie M.G."/>
            <person name="Robin C."/>
            <person name="Rogers Y.H."/>
            <person name="Rohde C."/>
            <person name="Rozas J."/>
            <person name="Rubenfield M.J."/>
            <person name="Ruiz A."/>
            <person name="Russo S."/>
            <person name="Salzberg S.L."/>
            <person name="Sanchez-Gracia A."/>
            <person name="Saranga D.J."/>
            <person name="Sato H."/>
            <person name="Schaeffer S.W."/>
            <person name="Schatz M.C."/>
            <person name="Schlenke T."/>
            <person name="Schwartz R."/>
            <person name="Segarra C."/>
            <person name="Singh R.S."/>
            <person name="Sirot L."/>
            <person name="Sirota M."/>
            <person name="Sisneros N.B."/>
            <person name="Smith C.D."/>
            <person name="Smith T.F."/>
            <person name="Spieth J."/>
            <person name="Stage D.E."/>
            <person name="Stark A."/>
            <person name="Stephan W."/>
            <person name="Strausberg R.L."/>
            <person name="Strempel S."/>
            <person name="Sturgill D."/>
            <person name="Sutton G."/>
            <person name="Sutton G.G."/>
            <person name="Tao W."/>
            <person name="Teichmann S."/>
            <person name="Tobari Y.N."/>
            <person name="Tomimura Y."/>
            <person name="Tsolas J.M."/>
            <person name="Valente V.L."/>
            <person name="Venter E."/>
            <person name="Venter J.C."/>
            <person name="Vicario S."/>
            <person name="Vieira F.G."/>
            <person name="Vilella A.J."/>
            <person name="Villasante A."/>
            <person name="Walenz B."/>
            <person name="Wang J."/>
            <person name="Wasserman M."/>
            <person name="Watts T."/>
            <person name="Wilson D."/>
            <person name="Wilson R.K."/>
            <person name="Wing R.A."/>
            <person name="Wolfner M.F."/>
            <person name="Wong A."/>
            <person name="Wong G.K."/>
            <person name="Wu C.I."/>
            <person name="Wu G."/>
            <person name="Yamamoto D."/>
            <person name="Yang H.P."/>
            <person name="Yang S.P."/>
            <person name="Yorke J.A."/>
            <person name="Yoshida K."/>
            <person name="Zdobnov E."/>
            <person name="Zhang P."/>
            <person name="Zhang Y."/>
            <person name="Zimin A.V."/>
            <person name="Baldwin J."/>
            <person name="Abdouelleil A."/>
            <person name="Abdulkadir J."/>
            <person name="Abebe A."/>
            <person name="Abera B."/>
            <person name="Abreu J."/>
            <person name="Acer S.C."/>
            <person name="Aftuck L."/>
            <person name="Alexander A."/>
            <person name="An P."/>
            <person name="Anderson E."/>
            <person name="Anderson S."/>
            <person name="Arachi H."/>
            <person name="Azer M."/>
            <person name="Bachantsang P."/>
            <person name="Barry A."/>
            <person name="Bayul T."/>
            <person name="Berlin A."/>
            <person name="Bessette D."/>
            <person name="Bloom T."/>
            <person name="Blye J."/>
            <person name="Boguslavskiy L."/>
            <person name="Bonnet C."/>
            <person name="Boukhgalter B."/>
            <person name="Bourzgui I."/>
            <person name="Brown A."/>
            <person name="Cahill P."/>
            <person name="Channer S."/>
            <person name="Cheshatsang Y."/>
            <person name="Chuda L."/>
            <person name="Citroen M."/>
            <person name="Collymore A."/>
            <person name="Cooke P."/>
            <person name="Costello M."/>
            <person name="D'Aco K."/>
            <person name="Daza R."/>
            <person name="De Haan G."/>
            <person name="DeGray S."/>
            <person name="DeMaso C."/>
            <person name="Dhargay N."/>
            <person name="Dooley K."/>
            <person name="Dooley E."/>
            <person name="Doricent M."/>
            <person name="Dorje P."/>
            <person name="Dorjee K."/>
            <person name="Dupes A."/>
            <person name="Elong R."/>
            <person name="Falk J."/>
            <person name="Farina A."/>
            <person name="Faro S."/>
            <person name="Ferguson D."/>
            <person name="Fisher S."/>
            <person name="Foley C.D."/>
            <person name="Franke A."/>
            <person name="Friedrich D."/>
            <person name="Gadbois L."/>
            <person name="Gearin G."/>
            <person name="Gearin C.R."/>
            <person name="Giannoukos G."/>
            <person name="Goode T."/>
            <person name="Graham J."/>
            <person name="Grandbois E."/>
            <person name="Grewal S."/>
            <person name="Gyaltsen K."/>
            <person name="Hafez N."/>
            <person name="Hagos B."/>
            <person name="Hall J."/>
            <person name="Henson C."/>
            <person name="Hollinger A."/>
            <person name="Honan T."/>
            <person name="Huard M.D."/>
            <person name="Hughes L."/>
            <person name="Hurhula B."/>
            <person name="Husby M.E."/>
            <person name="Kamat A."/>
            <person name="Kanga B."/>
            <person name="Kashin S."/>
            <person name="Khazanovich D."/>
            <person name="Kisner P."/>
            <person name="Lance K."/>
            <person name="Lara M."/>
            <person name="Lee W."/>
            <person name="Lennon N."/>
            <person name="Letendre F."/>
            <person name="LeVine R."/>
            <person name="Lipovsky A."/>
            <person name="Liu X."/>
            <person name="Liu J."/>
            <person name="Liu S."/>
            <person name="Lokyitsang T."/>
            <person name="Lokyitsang Y."/>
            <person name="Lubonja R."/>
            <person name="Lui A."/>
            <person name="MacDonald P."/>
            <person name="Magnisalis V."/>
            <person name="Maru K."/>
            <person name="Matthews C."/>
            <person name="McCusker W."/>
            <person name="McDonough S."/>
            <person name="Mehta T."/>
            <person name="Meldrim J."/>
            <person name="Meneus L."/>
            <person name="Mihai O."/>
            <person name="Mihalev A."/>
            <person name="Mihova T."/>
            <person name="Mittelman R."/>
            <person name="Mlenga V."/>
            <person name="Montmayeur A."/>
            <person name="Mulrain L."/>
            <person name="Navidi A."/>
            <person name="Naylor J."/>
            <person name="Negash T."/>
            <person name="Nguyen T."/>
            <person name="Nguyen N."/>
            <person name="Nicol R."/>
            <person name="Norbu C."/>
            <person name="Norbu N."/>
            <person name="Novod N."/>
            <person name="O'Neill B."/>
            <person name="Osman S."/>
            <person name="Markiewicz E."/>
            <person name="Oyono O.L."/>
            <person name="Patti C."/>
            <person name="Phunkhang P."/>
            <person name="Pierre F."/>
            <person name="Priest M."/>
            <person name="Raghuraman S."/>
            <person name="Rege F."/>
            <person name="Reyes R."/>
            <person name="Rise C."/>
            <person name="Rogov P."/>
            <person name="Ross K."/>
            <person name="Ryan E."/>
            <person name="Settipalli S."/>
            <person name="Shea T."/>
            <person name="Sherpa N."/>
            <person name="Shi L."/>
            <person name="Shih D."/>
            <person name="Sparrow T."/>
            <person name="Spaulding J."/>
            <person name="Stalker J."/>
            <person name="Stange-Thomann N."/>
            <person name="Stavropoulos S."/>
            <person name="Stone C."/>
            <person name="Strader C."/>
            <person name="Tesfaye S."/>
            <person name="Thomson T."/>
            <person name="Thoulutsang Y."/>
            <person name="Thoulutsang D."/>
            <person name="Topham K."/>
            <person name="Topping I."/>
            <person name="Tsamla T."/>
            <person name="Vassiliev H."/>
            <person name="Vo A."/>
            <person name="Wangchuk T."/>
            <person name="Wangdi T."/>
            <person name="Weiand M."/>
            <person name="Wilkinson J."/>
            <person name="Wilson A."/>
            <person name="Yadav S."/>
            <person name="Young G."/>
            <person name="Yu Q."/>
            <person name="Zembek L."/>
            <person name="Zhong D."/>
            <person name="Zimmer A."/>
            <person name="Zwirko Z."/>
            <person name="Jaffe D.B."/>
            <person name="Alvarez P."/>
            <person name="Brockman W."/>
            <person name="Butler J."/>
            <person name="Chin C."/>
            <person name="Gnerre S."/>
            <person name="Grabherr M."/>
            <person name="Kleber M."/>
            <person name="Mauceli E."/>
            <person name="MacCallum I."/>
        </authorList>
    </citation>
    <scope>NUCLEOTIDE SEQUENCE [LARGE SCALE GENOMIC DNA]</scope>
    <source>
        <strain evidence="4">Tai18E2 / Tucson 14021-0261.01</strain>
    </source>
</reference>
<sequence length="82" mass="9285">MKLLIFLFVFIALASSSLALKNEICGLSETRDPNRTVICFIKFTSWSYDSNHKECVKYNFGGCGNSANIFNSKENCEKMCLE</sequence>
<protein>
    <recommendedName>
        <fullName evidence="2">BPTI/Kunitz inhibitor domain-containing protein</fullName>
    </recommendedName>
</protein>